<protein>
    <submittedName>
        <fullName evidence="1">Uncharacterized protein</fullName>
    </submittedName>
</protein>
<sequence length="184" mass="20226">MTKKGSHFHSESWRVSSPTTQGMPHIIYSKLSPTLANFDLWIRLIKDQTPVAPRQDGKLSNGPASPSGETVGYVIRLECLIRFVDHCDAAIQSMEIEEGATEGSNVELDPGGTCALAIQHFSKFGTTLLRMGEGPNGIALENEMGEDGWFGFLTLLQGFALRHSKYEGPSELYRRTTRIAQRGG</sequence>
<evidence type="ECO:0000313" key="1">
    <source>
        <dbReference type="EMBL" id="KIM29231.1"/>
    </source>
</evidence>
<keyword evidence="2" id="KW-1185">Reference proteome</keyword>
<dbReference type="AlphaFoldDB" id="A0A0C3BCR1"/>
<dbReference type="OrthoDB" id="3226845at2759"/>
<gene>
    <name evidence="1" type="ORF">M408DRAFT_121046</name>
</gene>
<organism evidence="1 2">
    <name type="scientific">Serendipita vermifera MAFF 305830</name>
    <dbReference type="NCBI Taxonomy" id="933852"/>
    <lineage>
        <taxon>Eukaryota</taxon>
        <taxon>Fungi</taxon>
        <taxon>Dikarya</taxon>
        <taxon>Basidiomycota</taxon>
        <taxon>Agaricomycotina</taxon>
        <taxon>Agaricomycetes</taxon>
        <taxon>Sebacinales</taxon>
        <taxon>Serendipitaceae</taxon>
        <taxon>Serendipita</taxon>
    </lineage>
</organism>
<evidence type="ECO:0000313" key="2">
    <source>
        <dbReference type="Proteomes" id="UP000054097"/>
    </source>
</evidence>
<reference evidence="2" key="2">
    <citation type="submission" date="2015-01" db="EMBL/GenBank/DDBJ databases">
        <title>Evolutionary Origins and Diversification of the Mycorrhizal Mutualists.</title>
        <authorList>
            <consortium name="DOE Joint Genome Institute"/>
            <consortium name="Mycorrhizal Genomics Consortium"/>
            <person name="Kohler A."/>
            <person name="Kuo A."/>
            <person name="Nagy L.G."/>
            <person name="Floudas D."/>
            <person name="Copeland A."/>
            <person name="Barry K.W."/>
            <person name="Cichocki N."/>
            <person name="Veneault-Fourrey C."/>
            <person name="LaButti K."/>
            <person name="Lindquist E.A."/>
            <person name="Lipzen A."/>
            <person name="Lundell T."/>
            <person name="Morin E."/>
            <person name="Murat C."/>
            <person name="Riley R."/>
            <person name="Ohm R."/>
            <person name="Sun H."/>
            <person name="Tunlid A."/>
            <person name="Henrissat B."/>
            <person name="Grigoriev I.V."/>
            <person name="Hibbett D.S."/>
            <person name="Martin F."/>
        </authorList>
    </citation>
    <scope>NUCLEOTIDE SEQUENCE [LARGE SCALE GENOMIC DNA]</scope>
    <source>
        <strain evidence="2">MAFF 305830</strain>
    </source>
</reference>
<proteinExistence type="predicted"/>
<name>A0A0C3BCR1_SERVB</name>
<reference evidence="1 2" key="1">
    <citation type="submission" date="2014-04" db="EMBL/GenBank/DDBJ databases">
        <authorList>
            <consortium name="DOE Joint Genome Institute"/>
            <person name="Kuo A."/>
            <person name="Zuccaro A."/>
            <person name="Kohler A."/>
            <person name="Nagy L.G."/>
            <person name="Floudas D."/>
            <person name="Copeland A."/>
            <person name="Barry K.W."/>
            <person name="Cichocki N."/>
            <person name="Veneault-Fourrey C."/>
            <person name="LaButti K."/>
            <person name="Lindquist E.A."/>
            <person name="Lipzen A."/>
            <person name="Lundell T."/>
            <person name="Morin E."/>
            <person name="Murat C."/>
            <person name="Sun H."/>
            <person name="Tunlid A."/>
            <person name="Henrissat B."/>
            <person name="Grigoriev I.V."/>
            <person name="Hibbett D.S."/>
            <person name="Martin F."/>
            <person name="Nordberg H.P."/>
            <person name="Cantor M.N."/>
            <person name="Hua S.X."/>
        </authorList>
    </citation>
    <scope>NUCLEOTIDE SEQUENCE [LARGE SCALE GENOMIC DNA]</scope>
    <source>
        <strain evidence="1 2">MAFF 305830</strain>
    </source>
</reference>
<dbReference type="Proteomes" id="UP000054097">
    <property type="component" value="Unassembled WGS sequence"/>
</dbReference>
<dbReference type="HOGENOM" id="CLU_1469072_0_0_1"/>
<accession>A0A0C3BCR1</accession>
<dbReference type="EMBL" id="KN824289">
    <property type="protein sequence ID" value="KIM29231.1"/>
    <property type="molecule type" value="Genomic_DNA"/>
</dbReference>